<evidence type="ECO:0008006" key="4">
    <source>
        <dbReference type="Google" id="ProtNLM"/>
    </source>
</evidence>
<dbReference type="OrthoDB" id="3342934at2759"/>
<reference evidence="2 3" key="1">
    <citation type="submission" date="2014-04" db="EMBL/GenBank/DDBJ databases">
        <authorList>
            <consortium name="DOE Joint Genome Institute"/>
            <person name="Kuo A."/>
            <person name="Tarkka M."/>
            <person name="Buscot F."/>
            <person name="Kohler A."/>
            <person name="Nagy L.G."/>
            <person name="Floudas D."/>
            <person name="Copeland A."/>
            <person name="Barry K.W."/>
            <person name="Cichocki N."/>
            <person name="Veneault-Fourrey C."/>
            <person name="LaButti K."/>
            <person name="Lindquist E.A."/>
            <person name="Lipzen A."/>
            <person name="Lundell T."/>
            <person name="Morin E."/>
            <person name="Murat C."/>
            <person name="Sun H."/>
            <person name="Tunlid A."/>
            <person name="Henrissat B."/>
            <person name="Grigoriev I.V."/>
            <person name="Hibbett D.S."/>
            <person name="Martin F."/>
            <person name="Nordberg H.P."/>
            <person name="Cantor M.N."/>
            <person name="Hua S.X."/>
        </authorList>
    </citation>
    <scope>NUCLEOTIDE SEQUENCE [LARGE SCALE GENOMIC DNA]</scope>
    <source>
        <strain evidence="2 3">F 1598</strain>
    </source>
</reference>
<protein>
    <recommendedName>
        <fullName evidence="4">Glycopeptide</fullName>
    </recommendedName>
</protein>
<dbReference type="AlphaFoldDB" id="A0A0C3FHV0"/>
<keyword evidence="3" id="KW-1185">Reference proteome</keyword>
<dbReference type="HOGENOM" id="CLU_118873_0_0_1"/>
<proteinExistence type="predicted"/>
<dbReference type="EMBL" id="KN833011">
    <property type="protein sequence ID" value="KIM79149.1"/>
    <property type="molecule type" value="Genomic_DNA"/>
</dbReference>
<reference evidence="3" key="2">
    <citation type="submission" date="2015-01" db="EMBL/GenBank/DDBJ databases">
        <title>Evolutionary Origins and Diversification of the Mycorrhizal Mutualists.</title>
        <authorList>
            <consortium name="DOE Joint Genome Institute"/>
            <consortium name="Mycorrhizal Genomics Consortium"/>
            <person name="Kohler A."/>
            <person name="Kuo A."/>
            <person name="Nagy L.G."/>
            <person name="Floudas D."/>
            <person name="Copeland A."/>
            <person name="Barry K.W."/>
            <person name="Cichocki N."/>
            <person name="Veneault-Fourrey C."/>
            <person name="LaButti K."/>
            <person name="Lindquist E.A."/>
            <person name="Lipzen A."/>
            <person name="Lundell T."/>
            <person name="Morin E."/>
            <person name="Murat C."/>
            <person name="Riley R."/>
            <person name="Ohm R."/>
            <person name="Sun H."/>
            <person name="Tunlid A."/>
            <person name="Henrissat B."/>
            <person name="Grigoriev I.V."/>
            <person name="Hibbett D.S."/>
            <person name="Martin F."/>
        </authorList>
    </citation>
    <scope>NUCLEOTIDE SEQUENCE [LARGE SCALE GENOMIC DNA]</scope>
    <source>
        <strain evidence="3">F 1598</strain>
    </source>
</reference>
<evidence type="ECO:0000313" key="2">
    <source>
        <dbReference type="EMBL" id="KIM79149.1"/>
    </source>
</evidence>
<feature type="chain" id="PRO_5002164384" description="Glycopeptide" evidence="1">
    <location>
        <begin position="22"/>
        <end position="157"/>
    </location>
</feature>
<name>A0A0C3FHV0_PILCF</name>
<evidence type="ECO:0000256" key="1">
    <source>
        <dbReference type="SAM" id="SignalP"/>
    </source>
</evidence>
<dbReference type="Proteomes" id="UP000054166">
    <property type="component" value="Unassembled WGS sequence"/>
</dbReference>
<gene>
    <name evidence="2" type="ORF">PILCRDRAFT_823728</name>
</gene>
<sequence length="157" mass="16167">MVRLSTSIFTVLSILCTTASAGHSISVNNQCGYGTPTLSAPFTNGQPTNIAGGYSSSGDLTGFIIYLQNGNQCGANGENCLILEGTLNNGYSSVDISKIPPHSFNSPLAFSYTNGAGGRSCNSASCQCDYAAFCKTDDYGAQVGSPDPNASITVTFC</sequence>
<feature type="signal peptide" evidence="1">
    <location>
        <begin position="1"/>
        <end position="21"/>
    </location>
</feature>
<evidence type="ECO:0000313" key="3">
    <source>
        <dbReference type="Proteomes" id="UP000054166"/>
    </source>
</evidence>
<organism evidence="2 3">
    <name type="scientific">Piloderma croceum (strain F 1598)</name>
    <dbReference type="NCBI Taxonomy" id="765440"/>
    <lineage>
        <taxon>Eukaryota</taxon>
        <taxon>Fungi</taxon>
        <taxon>Dikarya</taxon>
        <taxon>Basidiomycota</taxon>
        <taxon>Agaricomycotina</taxon>
        <taxon>Agaricomycetes</taxon>
        <taxon>Agaricomycetidae</taxon>
        <taxon>Atheliales</taxon>
        <taxon>Atheliaceae</taxon>
        <taxon>Piloderma</taxon>
    </lineage>
</organism>
<dbReference type="InParanoid" id="A0A0C3FHV0"/>
<keyword evidence="1" id="KW-0732">Signal</keyword>
<accession>A0A0C3FHV0</accession>